<protein>
    <submittedName>
        <fullName evidence="2">Uncharacterized protein</fullName>
    </submittedName>
</protein>
<evidence type="ECO:0000313" key="3">
    <source>
        <dbReference type="Proteomes" id="UP000069205"/>
    </source>
</evidence>
<feature type="coiled-coil region" evidence="1">
    <location>
        <begin position="11"/>
        <end position="38"/>
    </location>
</feature>
<organism evidence="2 3">
    <name type="scientific">Nitrospira moscoviensis</name>
    <dbReference type="NCBI Taxonomy" id="42253"/>
    <lineage>
        <taxon>Bacteria</taxon>
        <taxon>Pseudomonadati</taxon>
        <taxon>Nitrospirota</taxon>
        <taxon>Nitrospiria</taxon>
        <taxon>Nitrospirales</taxon>
        <taxon>Nitrospiraceae</taxon>
        <taxon>Nitrospira</taxon>
    </lineage>
</organism>
<reference evidence="2 3" key="1">
    <citation type="journal article" date="2015" name="Proc. Natl. Acad. Sci. U.S.A.">
        <title>Expanded metabolic versatility of ubiquitous nitrite-oxidizing bacteria from the genus Nitrospira.</title>
        <authorList>
            <person name="Koch H."/>
            <person name="Lucker S."/>
            <person name="Albertsen M."/>
            <person name="Kitzinger K."/>
            <person name="Herbold C."/>
            <person name="Spieck E."/>
            <person name="Nielsen P.H."/>
            <person name="Wagner M."/>
            <person name="Daims H."/>
        </authorList>
    </citation>
    <scope>NUCLEOTIDE SEQUENCE [LARGE SCALE GENOMIC DNA]</scope>
    <source>
        <strain evidence="2 3">NSP M-1</strain>
    </source>
</reference>
<dbReference type="EMBL" id="CP011801">
    <property type="protein sequence ID" value="ALA57958.1"/>
    <property type="molecule type" value="Genomic_DNA"/>
</dbReference>
<dbReference type="Proteomes" id="UP000069205">
    <property type="component" value="Chromosome"/>
</dbReference>
<dbReference type="AlphaFoldDB" id="A0A0K2GAJ3"/>
<proteinExistence type="predicted"/>
<evidence type="ECO:0000313" key="2">
    <source>
        <dbReference type="EMBL" id="ALA57958.1"/>
    </source>
</evidence>
<dbReference type="RefSeq" id="WP_053379189.1">
    <property type="nucleotide sequence ID" value="NZ_CP011801.1"/>
</dbReference>
<evidence type="ECO:0000256" key="1">
    <source>
        <dbReference type="SAM" id="Coils"/>
    </source>
</evidence>
<dbReference type="OrthoDB" id="9812280at2"/>
<accession>A0A0K2GAJ3</accession>
<dbReference type="PATRIC" id="fig|42253.5.peg.1508"/>
<dbReference type="KEGG" id="nmv:NITMOv2_1533"/>
<sequence>MGRQGGTGDRLMHLERTLSRLNGQLREMQGELQRVKGQSRTERFWRSFMSPDAVFMSAVCNRRIRPNTKVTHDHASSHAS</sequence>
<gene>
    <name evidence="2" type="ORF">NITMOv2_1533</name>
</gene>
<name>A0A0K2GAJ3_NITMO</name>
<keyword evidence="3" id="KW-1185">Reference proteome</keyword>
<keyword evidence="1" id="KW-0175">Coiled coil</keyword>
<dbReference type="STRING" id="42253.NITMOv2_1533"/>